<comment type="caution">
    <text evidence="2">The sequence shown here is derived from an EMBL/GenBank/DDBJ whole genome shotgun (WGS) entry which is preliminary data.</text>
</comment>
<dbReference type="Pfam" id="PF05699">
    <property type="entry name" value="Dimer_Tnp_hAT"/>
    <property type="match status" value="1"/>
</dbReference>
<evidence type="ECO:0000313" key="2">
    <source>
        <dbReference type="EMBL" id="KAK2663025.1"/>
    </source>
</evidence>
<dbReference type="AlphaFoldDB" id="A0AAE0CTI9"/>
<organism evidence="2 3">
    <name type="scientific">Dipteronia dyeriana</name>
    <dbReference type="NCBI Taxonomy" id="168575"/>
    <lineage>
        <taxon>Eukaryota</taxon>
        <taxon>Viridiplantae</taxon>
        <taxon>Streptophyta</taxon>
        <taxon>Embryophyta</taxon>
        <taxon>Tracheophyta</taxon>
        <taxon>Spermatophyta</taxon>
        <taxon>Magnoliopsida</taxon>
        <taxon>eudicotyledons</taxon>
        <taxon>Gunneridae</taxon>
        <taxon>Pentapetalae</taxon>
        <taxon>rosids</taxon>
        <taxon>malvids</taxon>
        <taxon>Sapindales</taxon>
        <taxon>Sapindaceae</taxon>
        <taxon>Hippocastanoideae</taxon>
        <taxon>Acereae</taxon>
        <taxon>Dipteronia</taxon>
    </lineage>
</organism>
<dbReference type="Proteomes" id="UP001280121">
    <property type="component" value="Unassembled WGS sequence"/>
</dbReference>
<dbReference type="GO" id="GO:0046983">
    <property type="term" value="F:protein dimerization activity"/>
    <property type="evidence" value="ECO:0007669"/>
    <property type="project" value="InterPro"/>
</dbReference>
<dbReference type="PANTHER" id="PTHR23272:SF193">
    <property type="entry name" value="OS07G0624100 PROTEIN"/>
    <property type="match status" value="1"/>
</dbReference>
<name>A0AAE0CTI9_9ROSI</name>
<gene>
    <name evidence="2" type="ORF">Ddye_001599</name>
</gene>
<sequence length="124" mass="14094">MNKLLIIAAVLDLMYKLQYMSYCFAILYGVGSREPMTTNIKDALVELYIVEKQNNVRGRNKVERYLLEPVERKHPNFDVLTWWNVNSAHYPISVLIAKDVFAMSISTVASKSAFSGGGRVLDSF</sequence>
<feature type="domain" description="HAT C-terminal dimerisation" evidence="1">
    <location>
        <begin position="62"/>
        <end position="123"/>
    </location>
</feature>
<dbReference type="InterPro" id="IPR008906">
    <property type="entry name" value="HATC_C_dom"/>
</dbReference>
<protein>
    <recommendedName>
        <fullName evidence="1">HAT C-terminal dimerisation domain-containing protein</fullName>
    </recommendedName>
</protein>
<dbReference type="SUPFAM" id="SSF53098">
    <property type="entry name" value="Ribonuclease H-like"/>
    <property type="match status" value="1"/>
</dbReference>
<evidence type="ECO:0000313" key="3">
    <source>
        <dbReference type="Proteomes" id="UP001280121"/>
    </source>
</evidence>
<evidence type="ECO:0000259" key="1">
    <source>
        <dbReference type="Pfam" id="PF05699"/>
    </source>
</evidence>
<dbReference type="PANTHER" id="PTHR23272">
    <property type="entry name" value="BED FINGER-RELATED"/>
    <property type="match status" value="1"/>
</dbReference>
<proteinExistence type="predicted"/>
<dbReference type="InterPro" id="IPR012337">
    <property type="entry name" value="RNaseH-like_sf"/>
</dbReference>
<accession>A0AAE0CTI9</accession>
<reference evidence="2" key="1">
    <citation type="journal article" date="2023" name="Plant J.">
        <title>Genome sequences and population genomics provide insights into the demographic history, inbreeding, and mutation load of two 'living fossil' tree species of Dipteronia.</title>
        <authorList>
            <person name="Feng Y."/>
            <person name="Comes H.P."/>
            <person name="Chen J."/>
            <person name="Zhu S."/>
            <person name="Lu R."/>
            <person name="Zhang X."/>
            <person name="Li P."/>
            <person name="Qiu J."/>
            <person name="Olsen K.M."/>
            <person name="Qiu Y."/>
        </authorList>
    </citation>
    <scope>NUCLEOTIDE SEQUENCE</scope>
    <source>
        <strain evidence="2">KIB01</strain>
    </source>
</reference>
<keyword evidence="3" id="KW-1185">Reference proteome</keyword>
<dbReference type="EMBL" id="JANJYI010000001">
    <property type="protein sequence ID" value="KAK2663025.1"/>
    <property type="molecule type" value="Genomic_DNA"/>
</dbReference>